<protein>
    <recommendedName>
        <fullName evidence="2">DEP domain-containing protein</fullName>
    </recommendedName>
</protein>
<evidence type="ECO:0000256" key="1">
    <source>
        <dbReference type="SAM" id="MobiDB-lite"/>
    </source>
</evidence>
<dbReference type="EnsemblPlants" id="AET1Gv20410600.5">
    <property type="protein sequence ID" value="AET1Gv20410600.5"/>
    <property type="gene ID" value="AET1Gv20410600"/>
</dbReference>
<dbReference type="PROSITE" id="PS50186">
    <property type="entry name" value="DEP"/>
    <property type="match status" value="1"/>
</dbReference>
<sequence>VLKPPPPFLPPRSPRRSKTNGRKSQIPLQEQQRRKKKGKKNTVALPFRSVPLGTRKTQAPRGGGMGEETLVQAMPLAPHHHNHVHPNAPDPAVVKHRHDDPAAHAPRTLTGIAAAADAGEVEDVYYARKMLQGVVLRPPSHLPQPEAPPGLTRAVSTPAPNGHREGAPAPEGQRHVERSNSAAAVVDVASIGRFFRDRRDVLSSAINRRISSLKETSAPAPGDACYGVQEIHLPHVKVTVRLKEAIAADAEEDDGYGHSFSGSHIKGRVSFFSRSGCRDCAAVRAFFRQSGLPYVEINLDVFPEREADLASRAGAAARVPQIFLNEKLLGGLVVLNSLRNSGEFERRVREVAGRRCPDAAPRVPVYGFDADAGKEGEEEEREDAMVGIVRVLRHRLPIQDRFVRVKLVKNCFSGADMVDGIVNHLECSRNKAVEIGKELARKHFIHHVFRENDFEDGTQSLYRFLEHDPAVPRYYNFRGSTNDGEPKPAAAVGQRMTKIMVAILEAYASEDRRRLDYARVAASEEFRRYANLARDLQRADVFALPAGERLSFFLNLHNAMAIHAVIRTGQPAGSGAVDRRSFFTDFQYVVGGYPYSLTTIKNGILRGNRRQPYTIVKPFGASDKRLELAETKVNPLVHFALCNATRSSPTVRFYSAQGVEPELRHAAREFLLDGGVEIDLETRTVHLTRIIKWYSADFGQDRDILRWILNYLDPTKAGLLTHLLNDGGPISIAYQDYDWSLNA</sequence>
<feature type="domain" description="DEP" evidence="2">
    <location>
        <begin position="392"/>
        <end position="466"/>
    </location>
</feature>
<reference evidence="3" key="4">
    <citation type="submission" date="2019-03" db="UniProtKB">
        <authorList>
            <consortium name="EnsemblPlants"/>
        </authorList>
    </citation>
    <scope>IDENTIFICATION</scope>
</reference>
<dbReference type="AlphaFoldDB" id="A0A452YGG0"/>
<feature type="compositionally biased region" description="Pro residues" evidence="1">
    <location>
        <begin position="1"/>
        <end position="12"/>
    </location>
</feature>
<dbReference type="SMART" id="SM00049">
    <property type="entry name" value="DEP"/>
    <property type="match status" value="1"/>
</dbReference>
<dbReference type="CDD" id="cd04371">
    <property type="entry name" value="DEP"/>
    <property type="match status" value="1"/>
</dbReference>
<evidence type="ECO:0000313" key="3">
    <source>
        <dbReference type="EnsemblPlants" id="AET1Gv20410600.5"/>
    </source>
</evidence>
<name>A0A452YGG0_AEGTS</name>
<reference evidence="3" key="3">
    <citation type="journal article" date="2017" name="Nature">
        <title>Genome sequence of the progenitor of the wheat D genome Aegilops tauschii.</title>
        <authorList>
            <person name="Luo M.C."/>
            <person name="Gu Y.Q."/>
            <person name="Puiu D."/>
            <person name="Wang H."/>
            <person name="Twardziok S.O."/>
            <person name="Deal K.R."/>
            <person name="Huo N."/>
            <person name="Zhu T."/>
            <person name="Wang L."/>
            <person name="Wang Y."/>
            <person name="McGuire P.E."/>
            <person name="Liu S."/>
            <person name="Long H."/>
            <person name="Ramasamy R.K."/>
            <person name="Rodriguez J.C."/>
            <person name="Van S.L."/>
            <person name="Yuan L."/>
            <person name="Wang Z."/>
            <person name="Xia Z."/>
            <person name="Xiao L."/>
            <person name="Anderson O.D."/>
            <person name="Ouyang S."/>
            <person name="Liang Y."/>
            <person name="Zimin A.V."/>
            <person name="Pertea G."/>
            <person name="Qi P."/>
            <person name="Bennetzen J.L."/>
            <person name="Dai X."/>
            <person name="Dawson M.W."/>
            <person name="Muller H.G."/>
            <person name="Kugler K."/>
            <person name="Rivarola-Duarte L."/>
            <person name="Spannagl M."/>
            <person name="Mayer K.F.X."/>
            <person name="Lu F.H."/>
            <person name="Bevan M.W."/>
            <person name="Leroy P."/>
            <person name="Li P."/>
            <person name="You F.M."/>
            <person name="Sun Q."/>
            <person name="Liu Z."/>
            <person name="Lyons E."/>
            <person name="Wicker T."/>
            <person name="Salzberg S.L."/>
            <person name="Devos K.M."/>
            <person name="Dvorak J."/>
        </authorList>
    </citation>
    <scope>NUCLEOTIDE SEQUENCE [LARGE SCALE GENOMIC DNA]</scope>
    <source>
        <strain evidence="3">cv. AL8/78</strain>
    </source>
</reference>
<dbReference type="PANTHER" id="PTHR46361:SF1">
    <property type="entry name" value="F26K24.21 PROTEIN"/>
    <property type="match status" value="1"/>
</dbReference>
<dbReference type="Gene3D" id="1.10.10.10">
    <property type="entry name" value="Winged helix-like DNA-binding domain superfamily/Winged helix DNA-binding domain"/>
    <property type="match status" value="1"/>
</dbReference>
<accession>A0A452YGG0</accession>
<dbReference type="InterPro" id="IPR006869">
    <property type="entry name" value="DUF547"/>
</dbReference>
<dbReference type="PROSITE" id="PS51354">
    <property type="entry name" value="GLUTAREDOXIN_2"/>
    <property type="match status" value="1"/>
</dbReference>
<dbReference type="Gramene" id="AET1Gv20410600.5">
    <property type="protein sequence ID" value="AET1Gv20410600.5"/>
    <property type="gene ID" value="AET1Gv20410600"/>
</dbReference>
<dbReference type="Gene3D" id="3.40.30.10">
    <property type="entry name" value="Glutaredoxin"/>
    <property type="match status" value="1"/>
</dbReference>
<feature type="region of interest" description="Disordered" evidence="1">
    <location>
        <begin position="141"/>
        <end position="180"/>
    </location>
</feature>
<reference evidence="4" key="2">
    <citation type="journal article" date="2017" name="Nat. Plants">
        <title>The Aegilops tauschii genome reveals multiple impacts of transposons.</title>
        <authorList>
            <person name="Zhao G."/>
            <person name="Zou C."/>
            <person name="Li K."/>
            <person name="Wang K."/>
            <person name="Li T."/>
            <person name="Gao L."/>
            <person name="Zhang X."/>
            <person name="Wang H."/>
            <person name="Yang Z."/>
            <person name="Liu X."/>
            <person name="Jiang W."/>
            <person name="Mao L."/>
            <person name="Kong X."/>
            <person name="Jiao Y."/>
            <person name="Jia J."/>
        </authorList>
    </citation>
    <scope>NUCLEOTIDE SEQUENCE [LARGE SCALE GENOMIC DNA]</scope>
    <source>
        <strain evidence="4">cv. AL8/78</strain>
    </source>
</reference>
<dbReference type="SUPFAM" id="SSF52833">
    <property type="entry name" value="Thioredoxin-like"/>
    <property type="match status" value="1"/>
</dbReference>
<evidence type="ECO:0000313" key="4">
    <source>
        <dbReference type="Proteomes" id="UP000015105"/>
    </source>
</evidence>
<dbReference type="InterPro" id="IPR036390">
    <property type="entry name" value="WH_DNA-bd_sf"/>
</dbReference>
<organism evidence="3 4">
    <name type="scientific">Aegilops tauschii subsp. strangulata</name>
    <name type="common">Goatgrass</name>
    <dbReference type="NCBI Taxonomy" id="200361"/>
    <lineage>
        <taxon>Eukaryota</taxon>
        <taxon>Viridiplantae</taxon>
        <taxon>Streptophyta</taxon>
        <taxon>Embryophyta</taxon>
        <taxon>Tracheophyta</taxon>
        <taxon>Spermatophyta</taxon>
        <taxon>Magnoliopsida</taxon>
        <taxon>Liliopsida</taxon>
        <taxon>Poales</taxon>
        <taxon>Poaceae</taxon>
        <taxon>BOP clade</taxon>
        <taxon>Pooideae</taxon>
        <taxon>Triticodae</taxon>
        <taxon>Triticeae</taxon>
        <taxon>Triticinae</taxon>
        <taxon>Aegilops</taxon>
    </lineage>
</organism>
<proteinExistence type="predicted"/>
<feature type="region of interest" description="Disordered" evidence="1">
    <location>
        <begin position="1"/>
        <end position="63"/>
    </location>
</feature>
<evidence type="ECO:0000259" key="2">
    <source>
        <dbReference type="PROSITE" id="PS50186"/>
    </source>
</evidence>
<dbReference type="Proteomes" id="UP000015105">
    <property type="component" value="Chromosome 1D"/>
</dbReference>
<dbReference type="CDD" id="cd03027">
    <property type="entry name" value="GRX_DEP"/>
    <property type="match status" value="1"/>
</dbReference>
<dbReference type="Pfam" id="PF00610">
    <property type="entry name" value="DEP"/>
    <property type="match status" value="1"/>
</dbReference>
<feature type="compositionally biased region" description="Basic and acidic residues" evidence="1">
    <location>
        <begin position="162"/>
        <end position="178"/>
    </location>
</feature>
<dbReference type="InterPro" id="IPR000591">
    <property type="entry name" value="DEP_dom"/>
</dbReference>
<dbReference type="Pfam" id="PF04784">
    <property type="entry name" value="DUF547"/>
    <property type="match status" value="1"/>
</dbReference>
<dbReference type="GO" id="GO:0035556">
    <property type="term" value="P:intracellular signal transduction"/>
    <property type="evidence" value="ECO:0007669"/>
    <property type="project" value="InterPro"/>
</dbReference>
<dbReference type="InterPro" id="IPR036388">
    <property type="entry name" value="WH-like_DNA-bd_sf"/>
</dbReference>
<keyword evidence="4" id="KW-1185">Reference proteome</keyword>
<dbReference type="STRING" id="200361.A0A452YGG0"/>
<reference evidence="3" key="5">
    <citation type="journal article" date="2021" name="G3 (Bethesda)">
        <title>Aegilops tauschii genome assembly Aet v5.0 features greater sequence contiguity and improved annotation.</title>
        <authorList>
            <person name="Wang L."/>
            <person name="Zhu T."/>
            <person name="Rodriguez J.C."/>
            <person name="Deal K.R."/>
            <person name="Dubcovsky J."/>
            <person name="McGuire P.E."/>
            <person name="Lux T."/>
            <person name="Spannagl M."/>
            <person name="Mayer K.F.X."/>
            <person name="Baldrich P."/>
            <person name="Meyers B.C."/>
            <person name="Huo N."/>
            <person name="Gu Y.Q."/>
            <person name="Zhou H."/>
            <person name="Devos K.M."/>
            <person name="Bennetzen J.L."/>
            <person name="Unver T."/>
            <person name="Budak H."/>
            <person name="Gulick P.J."/>
            <person name="Galiba G."/>
            <person name="Kalapos B."/>
            <person name="Nelson D.R."/>
            <person name="Li P."/>
            <person name="You F.M."/>
            <person name="Luo M.C."/>
            <person name="Dvorak J."/>
        </authorList>
    </citation>
    <scope>NUCLEOTIDE SEQUENCE [LARGE SCALE GENOMIC DNA]</scope>
    <source>
        <strain evidence="3">cv. AL8/78</strain>
    </source>
</reference>
<dbReference type="InterPro" id="IPR002109">
    <property type="entry name" value="Glutaredoxin"/>
</dbReference>
<dbReference type="SUPFAM" id="SSF46785">
    <property type="entry name" value="Winged helix' DNA-binding domain"/>
    <property type="match status" value="1"/>
</dbReference>
<dbReference type="PANTHER" id="PTHR46361">
    <property type="entry name" value="ELECTRON CARRIER/ PROTEIN DISULFIDE OXIDOREDUCTASE"/>
    <property type="match status" value="1"/>
</dbReference>
<dbReference type="Pfam" id="PF00462">
    <property type="entry name" value="Glutaredoxin"/>
    <property type="match status" value="1"/>
</dbReference>
<dbReference type="InterPro" id="IPR036249">
    <property type="entry name" value="Thioredoxin-like_sf"/>
</dbReference>
<reference evidence="4" key="1">
    <citation type="journal article" date="2014" name="Science">
        <title>Ancient hybridizations among the ancestral genomes of bread wheat.</title>
        <authorList>
            <consortium name="International Wheat Genome Sequencing Consortium,"/>
            <person name="Marcussen T."/>
            <person name="Sandve S.R."/>
            <person name="Heier L."/>
            <person name="Spannagl M."/>
            <person name="Pfeifer M."/>
            <person name="Jakobsen K.S."/>
            <person name="Wulff B.B."/>
            <person name="Steuernagel B."/>
            <person name="Mayer K.F."/>
            <person name="Olsen O.A."/>
        </authorList>
    </citation>
    <scope>NUCLEOTIDE SEQUENCE [LARGE SCALE GENOMIC DNA]</scope>
    <source>
        <strain evidence="4">cv. AL8/78</strain>
    </source>
</reference>